<dbReference type="InterPro" id="IPR058547">
    <property type="entry name" value="Pelota_N"/>
</dbReference>
<dbReference type="HOGENOM" id="CLU_023334_0_0_2"/>
<dbReference type="KEGG" id="pyr:P186_1320"/>
<evidence type="ECO:0000256" key="9">
    <source>
        <dbReference type="HAMAP-Rule" id="MF_01853"/>
    </source>
</evidence>
<protein>
    <recommendedName>
        <fullName evidence="9">Protein pelota homolog</fullName>
        <ecNumber evidence="9">3.1.-.-</ecNumber>
    </recommendedName>
</protein>
<evidence type="ECO:0000256" key="2">
    <source>
        <dbReference type="ARBA" id="ARBA00004496"/>
    </source>
</evidence>
<dbReference type="InterPro" id="IPR005142">
    <property type="entry name" value="eRF1_3"/>
</dbReference>
<evidence type="ECO:0000313" key="12">
    <source>
        <dbReference type="Proteomes" id="UP000005867"/>
    </source>
</evidence>
<dbReference type="OrthoDB" id="31300at2157"/>
<dbReference type="GO" id="GO:0016787">
    <property type="term" value="F:hydrolase activity"/>
    <property type="evidence" value="ECO:0007669"/>
    <property type="project" value="UniProtKB-KW"/>
</dbReference>
<keyword evidence="11" id="KW-0132">Cell division</keyword>
<dbReference type="InterPro" id="IPR005140">
    <property type="entry name" value="eRF1_Pelota-like_N"/>
</dbReference>
<evidence type="ECO:0000313" key="11">
    <source>
        <dbReference type="EMBL" id="AET32749.1"/>
    </source>
</evidence>
<keyword evidence="12" id="KW-1185">Reference proteome</keyword>
<accession>G7VDG4</accession>
<comment type="subcellular location">
    <subcellularLocation>
        <location evidence="2 9">Cytoplasm</location>
    </subcellularLocation>
</comment>
<dbReference type="GO" id="GO:0070651">
    <property type="term" value="P:nonfunctional rRNA decay"/>
    <property type="evidence" value="ECO:0007669"/>
    <property type="project" value="TreeGrafter"/>
</dbReference>
<dbReference type="GO" id="GO:0046872">
    <property type="term" value="F:metal ion binding"/>
    <property type="evidence" value="ECO:0007669"/>
    <property type="project" value="UniProtKB-UniRule"/>
</dbReference>
<keyword evidence="7 9" id="KW-0255">Endonuclease</keyword>
<evidence type="ECO:0000256" key="5">
    <source>
        <dbReference type="ARBA" id="ARBA00022722"/>
    </source>
</evidence>
<dbReference type="Pfam" id="PF26356">
    <property type="entry name" value="Pelota_N"/>
    <property type="match status" value="1"/>
</dbReference>
<dbReference type="InterPro" id="IPR023521">
    <property type="entry name" value="Pelota_arc"/>
</dbReference>
<dbReference type="GO" id="GO:0070966">
    <property type="term" value="P:nuclear-transcribed mRNA catabolic process, no-go decay"/>
    <property type="evidence" value="ECO:0007669"/>
    <property type="project" value="InterPro"/>
</dbReference>
<dbReference type="HAMAP" id="MF_01853">
    <property type="entry name" value="PelO"/>
    <property type="match status" value="1"/>
</dbReference>
<dbReference type="GO" id="GO:0070481">
    <property type="term" value="P:nuclear-transcribed mRNA catabolic process, non-stop decay"/>
    <property type="evidence" value="ECO:0007669"/>
    <property type="project" value="InterPro"/>
</dbReference>
<dbReference type="Pfam" id="PF03465">
    <property type="entry name" value="eRF1_3"/>
    <property type="match status" value="1"/>
</dbReference>
<evidence type="ECO:0000259" key="10">
    <source>
        <dbReference type="SMART" id="SM01194"/>
    </source>
</evidence>
<dbReference type="Proteomes" id="UP000005867">
    <property type="component" value="Chromosome"/>
</dbReference>
<name>G7VDG4_9CREN</name>
<dbReference type="RefSeq" id="WP_014288577.1">
    <property type="nucleotide sequence ID" value="NC_016645.1"/>
</dbReference>
<evidence type="ECO:0000256" key="6">
    <source>
        <dbReference type="ARBA" id="ARBA00022723"/>
    </source>
</evidence>
<dbReference type="GO" id="GO:0004519">
    <property type="term" value="F:endonuclease activity"/>
    <property type="evidence" value="ECO:0007669"/>
    <property type="project" value="UniProtKB-UniRule"/>
</dbReference>
<comment type="similarity">
    <text evidence="3 9">Belongs to the eukaryotic release factor 1 family. Pelota subfamily.</text>
</comment>
<dbReference type="STRING" id="1104324.P186_1320"/>
<dbReference type="SMART" id="SM01194">
    <property type="entry name" value="eRF1_1"/>
    <property type="match status" value="1"/>
</dbReference>
<dbReference type="Gene3D" id="2.30.30.870">
    <property type="entry name" value="Pelota, domain A"/>
    <property type="match status" value="1"/>
</dbReference>
<dbReference type="Gene3D" id="3.30.1330.30">
    <property type="match status" value="1"/>
</dbReference>
<keyword evidence="8 9" id="KW-0378">Hydrolase</keyword>
<dbReference type="InterPro" id="IPR038069">
    <property type="entry name" value="Pelota/DOM34_N"/>
</dbReference>
<dbReference type="GeneID" id="11595577"/>
<dbReference type="SUPFAM" id="SSF53137">
    <property type="entry name" value="Translational machinery components"/>
    <property type="match status" value="1"/>
</dbReference>
<reference evidence="11 12" key="1">
    <citation type="journal article" date="2012" name="J. Bacteriol.">
        <title>Complete genome sequence of strain 1860, a crenarchaeon of the genus pyrobaculum able to grow with various electron acceptors.</title>
        <authorList>
            <person name="Mardanov A.V."/>
            <person name="Gumerov V.M."/>
            <person name="Slobodkina G.B."/>
            <person name="Beletsky A.V."/>
            <person name="Bonch-Osmolovskaya E.A."/>
            <person name="Ravin N.V."/>
            <person name="Skryabin K.G."/>
        </authorList>
    </citation>
    <scope>NUCLEOTIDE SEQUENCE [LARGE SCALE GENOMIC DNA]</scope>
    <source>
        <strain evidence="11 12">1860</strain>
    </source>
</reference>
<dbReference type="AlphaFoldDB" id="G7VDG4"/>
<dbReference type="SUPFAM" id="SSF55315">
    <property type="entry name" value="L30e-like"/>
    <property type="match status" value="1"/>
</dbReference>
<dbReference type="GO" id="GO:0005737">
    <property type="term" value="C:cytoplasm"/>
    <property type="evidence" value="ECO:0007669"/>
    <property type="project" value="UniProtKB-SubCell"/>
</dbReference>
<dbReference type="SUPFAM" id="SSF159065">
    <property type="entry name" value="Dom34/Pelota N-terminal domain-like"/>
    <property type="match status" value="1"/>
</dbReference>
<dbReference type="InterPro" id="IPR042226">
    <property type="entry name" value="eFR1_2_sf"/>
</dbReference>
<dbReference type="InterPro" id="IPR004405">
    <property type="entry name" value="TF_pelota"/>
</dbReference>
<comment type="domain">
    <text evidence="9">The N-terminal domain has the RNA-binding Sm fold. It harbors the endoribonuclease activity.</text>
</comment>
<comment type="subunit">
    <text evidence="9">Monomer.</text>
</comment>
<proteinExistence type="inferred from homology"/>
<dbReference type="GO" id="GO:0071025">
    <property type="term" value="P:RNA surveillance"/>
    <property type="evidence" value="ECO:0007669"/>
    <property type="project" value="InterPro"/>
</dbReference>
<evidence type="ECO:0000256" key="1">
    <source>
        <dbReference type="ARBA" id="ARBA00001968"/>
    </source>
</evidence>
<gene>
    <name evidence="9" type="primary">pelA</name>
    <name evidence="11" type="ORF">P186_1320</name>
</gene>
<dbReference type="eggNOG" id="arCOG01741">
    <property type="taxonomic scope" value="Archaea"/>
</dbReference>
<dbReference type="PANTHER" id="PTHR10853">
    <property type="entry name" value="PELOTA"/>
    <property type="match status" value="1"/>
</dbReference>
<dbReference type="PANTHER" id="PTHR10853:SF0">
    <property type="entry name" value="PROTEIN PELOTA HOMOLOG"/>
    <property type="match status" value="1"/>
</dbReference>
<dbReference type="EMBL" id="CP003098">
    <property type="protein sequence ID" value="AET32749.1"/>
    <property type="molecule type" value="Genomic_DNA"/>
</dbReference>
<dbReference type="Gene3D" id="3.30.420.60">
    <property type="entry name" value="eRF1 domain 2"/>
    <property type="match status" value="1"/>
</dbReference>
<keyword evidence="6 9" id="KW-0479">Metal-binding</keyword>
<evidence type="ECO:0000256" key="3">
    <source>
        <dbReference type="ARBA" id="ARBA00009504"/>
    </source>
</evidence>
<dbReference type="EC" id="3.1.-.-" evidence="9"/>
<keyword evidence="11" id="KW-0131">Cell cycle</keyword>
<evidence type="ECO:0000256" key="7">
    <source>
        <dbReference type="ARBA" id="ARBA00022759"/>
    </source>
</evidence>
<dbReference type="GO" id="GO:0051301">
    <property type="term" value="P:cell division"/>
    <property type="evidence" value="ECO:0007669"/>
    <property type="project" value="UniProtKB-KW"/>
</dbReference>
<dbReference type="GO" id="GO:0032790">
    <property type="term" value="P:ribosome disassembly"/>
    <property type="evidence" value="ECO:0007669"/>
    <property type="project" value="TreeGrafter"/>
</dbReference>
<feature type="domain" description="eRF1/Pelota-like N-terminal" evidence="10">
    <location>
        <begin position="1"/>
        <end position="123"/>
    </location>
</feature>
<sequence length="332" mass="37704">MKYEVDRKRRVIKVVPEREEDLYFIYLLIDMGDVVRGWTVREYKPLGAKEGERMKMYLGIRVEALEYHKFRGSLRVRGTVVEAQEGIEGVKGRRHTFELAVGREVEIEKAEERPLEVVEEVLNMARNSLPRILLVSIDDEEAAFAYITALGVEVLHTVYNNAERGGGNSLLHNYLVYVGKVVEELKRRLDPDKVVVAGPHIVVEQASVYIKGDRVSQSSGGLAGVYEFVRRGLYDEFKKEMGVVAYERLMRLLATERELAALGLEEVKEAAASGRVDILLVLDSYLKERPGEVWSVLYEVYKSRGRIYIVREDTEIGAGLRALGGIASILRW</sequence>
<keyword evidence="5 9" id="KW-0540">Nuclease</keyword>
<comment type="function">
    <text evidence="9">May function in recognizing stalled ribosomes, interact with stem-loop structures in stalled mRNA molecules, and effect endonucleolytic cleavage of the mRNA. May play a role in the release non-functional ribosomes and degradation of damaged mRNAs. Has endoribonuclease activity.</text>
</comment>
<evidence type="ECO:0000256" key="4">
    <source>
        <dbReference type="ARBA" id="ARBA00022490"/>
    </source>
</evidence>
<evidence type="ECO:0000256" key="8">
    <source>
        <dbReference type="ARBA" id="ARBA00022801"/>
    </source>
</evidence>
<keyword evidence="4 9" id="KW-0963">Cytoplasm</keyword>
<organism evidence="11 12">
    <name type="scientific">Pyrobaculum ferrireducens</name>
    <dbReference type="NCBI Taxonomy" id="1104324"/>
    <lineage>
        <taxon>Archaea</taxon>
        <taxon>Thermoproteota</taxon>
        <taxon>Thermoprotei</taxon>
        <taxon>Thermoproteales</taxon>
        <taxon>Thermoproteaceae</taxon>
        <taxon>Pyrobaculum</taxon>
    </lineage>
</organism>
<comment type="cofactor">
    <cofactor evidence="1 9">
        <name>a divalent metal cation</name>
        <dbReference type="ChEBI" id="CHEBI:60240"/>
    </cofactor>
</comment>
<dbReference type="InterPro" id="IPR029064">
    <property type="entry name" value="Ribosomal_eL30-like_sf"/>
</dbReference>